<dbReference type="PATRIC" id="fig|1293439.3.peg.2411"/>
<dbReference type="EMBL" id="LANJ01000020">
    <property type="protein sequence ID" value="KKC36634.1"/>
    <property type="molecule type" value="Genomic_DNA"/>
</dbReference>
<evidence type="ECO:0000313" key="2">
    <source>
        <dbReference type="Proteomes" id="UP000033411"/>
    </source>
</evidence>
<dbReference type="Gene3D" id="3.40.50.2300">
    <property type="match status" value="1"/>
</dbReference>
<accession>A0A0F5Q9D9</accession>
<sequence length="113" mass="12810">MNALFICSRNRLRSPTAQAVFASWENVETDSAGTSADADIEVSADHIDWADTIFVMEGRHRALLAKRFQRQLKGKQVICLEIRDNYTFMQPELIEILIAKVGRHLHSPKASLQ</sequence>
<dbReference type="PIRSF" id="PIRSF029416">
    <property type="entry name" value="UCP029416_PTP"/>
    <property type="match status" value="1"/>
</dbReference>
<proteinExistence type="predicted"/>
<dbReference type="InterPro" id="IPR016919">
    <property type="entry name" value="UCP029416_PTP"/>
</dbReference>
<evidence type="ECO:0000313" key="1">
    <source>
        <dbReference type="EMBL" id="KKC36634.1"/>
    </source>
</evidence>
<name>A0A0F5Q9D9_9HYPH</name>
<keyword evidence="2" id="KW-1185">Reference proteome</keyword>
<gene>
    <name evidence="1" type="ORF">WH87_13400</name>
</gene>
<dbReference type="AlphaFoldDB" id="A0A0F5Q9D9"/>
<dbReference type="InterPro" id="IPR036196">
    <property type="entry name" value="Ptyr_pPase_sf"/>
</dbReference>
<dbReference type="Proteomes" id="UP000033411">
    <property type="component" value="Unassembled WGS sequence"/>
</dbReference>
<organism evidence="1 2">
    <name type="scientific">Devosia epidermidihirudinis</name>
    <dbReference type="NCBI Taxonomy" id="1293439"/>
    <lineage>
        <taxon>Bacteria</taxon>
        <taxon>Pseudomonadati</taxon>
        <taxon>Pseudomonadota</taxon>
        <taxon>Alphaproteobacteria</taxon>
        <taxon>Hyphomicrobiales</taxon>
        <taxon>Devosiaceae</taxon>
        <taxon>Devosia</taxon>
    </lineage>
</organism>
<comment type="caution">
    <text evidence="1">The sequence shown here is derived from an EMBL/GenBank/DDBJ whole genome shotgun (WGS) entry which is preliminary data.</text>
</comment>
<dbReference type="OrthoDB" id="7210484at2"/>
<reference evidence="1 2" key="1">
    <citation type="submission" date="2015-03" db="EMBL/GenBank/DDBJ databases">
        <authorList>
            <person name="Lepp D."/>
            <person name="Hassan Y.I."/>
            <person name="Li X.-Z."/>
            <person name="Zhou T."/>
        </authorList>
    </citation>
    <scope>NUCLEOTIDE SEQUENCE [LARGE SCALE GENOMIC DNA]</scope>
    <source>
        <strain evidence="1 2">E84</strain>
    </source>
</reference>
<dbReference type="SUPFAM" id="SSF52788">
    <property type="entry name" value="Phosphotyrosine protein phosphatases I"/>
    <property type="match status" value="1"/>
</dbReference>
<dbReference type="RefSeq" id="WP_046138768.1">
    <property type="nucleotide sequence ID" value="NZ_LANJ01000020.1"/>
</dbReference>
<protein>
    <submittedName>
        <fullName evidence="1">Phosphotyrosine protein phosphatase</fullName>
    </submittedName>
</protein>